<keyword evidence="1" id="KW-0862">Zinc</keyword>
<dbReference type="InterPro" id="IPR037472">
    <property type="entry name" value="MBD8"/>
</dbReference>
<dbReference type="InterPro" id="IPR013087">
    <property type="entry name" value="Znf_C2H2_type"/>
</dbReference>
<accession>A0A7J0EUZ4</accession>
<proteinExistence type="predicted"/>
<dbReference type="PROSITE" id="PS00028">
    <property type="entry name" value="ZINC_FINGER_C2H2_1"/>
    <property type="match status" value="2"/>
</dbReference>
<dbReference type="GO" id="GO:0008270">
    <property type="term" value="F:zinc ion binding"/>
    <property type="evidence" value="ECO:0007669"/>
    <property type="project" value="UniProtKB-KW"/>
</dbReference>
<sequence length="891" mass="99591">MGVATAEAPLSSGLKLESLTHIDISQLSQSELHALSLCSAAAFDLRRTNDVVAPKIDRAFFNESAASSRQTFSRLRLSSRFRRLPTLSDPEHAENKSIVNFLKHLIGHNEIDNLQPHQFLLPPPPQSVVSDNTDAVQPNCAKELQNVVYSGERKRKRGKKSKQSNAEKGDQIRLEIVNKNGVVIDFRALENGDELYGVELRRRSARLGSEEEILGVLRNLEGEWGSRRKRRKIVDAGEFGDWLPIGWKLLLGLRRREGCVSIYCRRYVRWSCCGWSYSEIRDALVLTKACADAPPQMSTSIPLLECSEISPSGQQFVSCKEASSYLQSYFGLNNATQQLNQTVDNYQYVHGVTSENHADPGFPHKNGDLKKASVPNSMLPISSTSNVQEMELSLMGIDNLPEVQVQDLFECYKCNMTFDEKDAYLNHLMSFHQRTTRRYRLGSSIGEGVIIKDGKYECQICRKVFQERRSYNGHIGIHVRSNVRSSEELPGQATAQKSTESPSRISKMDALIEIAQSSILETSTAEPNDKANDGSSPHTLKVVTVPEIHAANSDNELSFCSDPNEVELEDCMTKSIPDQGFDQRDDKYIMTDKEKVNGDKISHDENNLTVDCTGTPEHPKLKEVEKHGNIEREIGFGNIQLTQSHDMVPRTLVQTVKENVLHSSITDSSMPVVVENNLTVDCTGTFEHPKLKEVKKHGNNEREIGFWNNQLTQSHDMIPMTLVQTAKENFLQSSITDSSMPGVQSFNCFPSSTAISSKADSVFFTVGQKLANVTGFDELSLEEIESLKFSFMDGQELPPLPEVSLNLANDEAKEEGFNSSARFESEADMLNIVGTHHFTTVCVWCRIEFDHEAVDFEIQSDSVGFMCPTCKAKISGQLNVLDSGLSMNFHL</sequence>
<dbReference type="AlphaFoldDB" id="A0A7J0EUZ4"/>
<keyword evidence="1" id="KW-0479">Metal-binding</keyword>
<dbReference type="Gene3D" id="3.30.160.60">
    <property type="entry name" value="Classic Zinc Finger"/>
    <property type="match status" value="1"/>
</dbReference>
<dbReference type="SUPFAM" id="SSF57667">
    <property type="entry name" value="beta-beta-alpha zinc fingers"/>
    <property type="match status" value="1"/>
</dbReference>
<evidence type="ECO:0000256" key="1">
    <source>
        <dbReference type="PROSITE-ProRule" id="PRU00042"/>
    </source>
</evidence>
<feature type="compositionally biased region" description="Polar residues" evidence="2">
    <location>
        <begin position="493"/>
        <end position="504"/>
    </location>
</feature>
<dbReference type="SMART" id="SM00355">
    <property type="entry name" value="ZnF_C2H2"/>
    <property type="match status" value="2"/>
</dbReference>
<dbReference type="PANTHER" id="PTHR37701:SF19">
    <property type="entry name" value="METHYL-CPG-BINDING DOMAIN PROTEIN"/>
    <property type="match status" value="1"/>
</dbReference>
<evidence type="ECO:0000313" key="4">
    <source>
        <dbReference type="EMBL" id="GFY89407.1"/>
    </source>
</evidence>
<organism evidence="4 5">
    <name type="scientific">Actinidia rufa</name>
    <dbReference type="NCBI Taxonomy" id="165716"/>
    <lineage>
        <taxon>Eukaryota</taxon>
        <taxon>Viridiplantae</taxon>
        <taxon>Streptophyta</taxon>
        <taxon>Embryophyta</taxon>
        <taxon>Tracheophyta</taxon>
        <taxon>Spermatophyta</taxon>
        <taxon>Magnoliopsida</taxon>
        <taxon>eudicotyledons</taxon>
        <taxon>Gunneridae</taxon>
        <taxon>Pentapetalae</taxon>
        <taxon>asterids</taxon>
        <taxon>Ericales</taxon>
        <taxon>Actinidiaceae</taxon>
        <taxon>Actinidia</taxon>
    </lineage>
</organism>
<dbReference type="PROSITE" id="PS50157">
    <property type="entry name" value="ZINC_FINGER_C2H2_2"/>
    <property type="match status" value="2"/>
</dbReference>
<evidence type="ECO:0000256" key="2">
    <source>
        <dbReference type="SAM" id="MobiDB-lite"/>
    </source>
</evidence>
<name>A0A7J0EUZ4_9ERIC</name>
<feature type="region of interest" description="Disordered" evidence="2">
    <location>
        <begin position="483"/>
        <end position="504"/>
    </location>
</feature>
<gene>
    <name evidence="4" type="ORF">Acr_06g0013470</name>
</gene>
<protein>
    <recommendedName>
        <fullName evidence="3">C2H2-type domain-containing protein</fullName>
    </recommendedName>
</protein>
<dbReference type="PANTHER" id="PTHR37701">
    <property type="entry name" value="METHYL-CPG-BINDING DOMAIN-CONTAINING PROTEIN 8"/>
    <property type="match status" value="1"/>
</dbReference>
<feature type="domain" description="C2H2-type" evidence="3">
    <location>
        <begin position="456"/>
        <end position="483"/>
    </location>
</feature>
<dbReference type="InterPro" id="IPR036236">
    <property type="entry name" value="Znf_C2H2_sf"/>
</dbReference>
<feature type="domain" description="C2H2-type" evidence="3">
    <location>
        <begin position="409"/>
        <end position="437"/>
    </location>
</feature>
<dbReference type="Proteomes" id="UP000585474">
    <property type="component" value="Unassembled WGS sequence"/>
</dbReference>
<evidence type="ECO:0000259" key="3">
    <source>
        <dbReference type="PROSITE" id="PS50157"/>
    </source>
</evidence>
<evidence type="ECO:0000313" key="5">
    <source>
        <dbReference type="Proteomes" id="UP000585474"/>
    </source>
</evidence>
<keyword evidence="1" id="KW-0863">Zinc-finger</keyword>
<comment type="caution">
    <text evidence="4">The sequence shown here is derived from an EMBL/GenBank/DDBJ whole genome shotgun (WGS) entry which is preliminary data.</text>
</comment>
<dbReference type="EMBL" id="BJWL01000006">
    <property type="protein sequence ID" value="GFY89407.1"/>
    <property type="molecule type" value="Genomic_DNA"/>
</dbReference>
<reference evidence="4 5" key="1">
    <citation type="submission" date="2019-07" db="EMBL/GenBank/DDBJ databases">
        <title>De Novo Assembly of kiwifruit Actinidia rufa.</title>
        <authorList>
            <person name="Sugita-Konishi S."/>
            <person name="Sato K."/>
            <person name="Mori E."/>
            <person name="Abe Y."/>
            <person name="Kisaki G."/>
            <person name="Hamano K."/>
            <person name="Suezawa K."/>
            <person name="Otani M."/>
            <person name="Fukuda T."/>
            <person name="Manabe T."/>
            <person name="Gomi K."/>
            <person name="Tabuchi M."/>
            <person name="Akimitsu K."/>
            <person name="Kataoka I."/>
        </authorList>
    </citation>
    <scope>NUCLEOTIDE SEQUENCE [LARGE SCALE GENOMIC DNA]</scope>
    <source>
        <strain evidence="5">cv. Fuchu</strain>
    </source>
</reference>
<keyword evidence="5" id="KW-1185">Reference proteome</keyword>
<dbReference type="OrthoDB" id="1893318at2759"/>